<dbReference type="EMBL" id="PDCK01000040">
    <property type="protein sequence ID" value="PRQ49628.1"/>
    <property type="molecule type" value="Genomic_DNA"/>
</dbReference>
<keyword evidence="3" id="KW-0732">Signal</keyword>
<name>A0A2P6RT62_ROSCH</name>
<keyword evidence="2" id="KW-0067">ATP-binding</keyword>
<dbReference type="GO" id="GO:0005829">
    <property type="term" value="C:cytosol"/>
    <property type="evidence" value="ECO:0007669"/>
    <property type="project" value="TreeGrafter"/>
</dbReference>
<dbReference type="Gramene" id="PRQ49628">
    <property type="protein sequence ID" value="PRQ49628"/>
    <property type="gene ID" value="RchiOBHm_Chr2g0124041"/>
</dbReference>
<dbReference type="GO" id="GO:0005524">
    <property type="term" value="F:ATP binding"/>
    <property type="evidence" value="ECO:0007669"/>
    <property type="project" value="UniProtKB-KW"/>
</dbReference>
<dbReference type="PANTHER" id="PTHR11772:SF2">
    <property type="entry name" value="ASPARAGINE SYNTHETASE [GLUTAMINE-HYDROLYZING]"/>
    <property type="match status" value="1"/>
</dbReference>
<accession>A0A2P6RT62</accession>
<keyword evidence="1" id="KW-0547">Nucleotide-binding</keyword>
<feature type="signal peptide" evidence="3">
    <location>
        <begin position="1"/>
        <end position="18"/>
    </location>
</feature>
<protein>
    <submittedName>
        <fullName evidence="4">Putative asparagine synthase (Glutamine-hydrolyzing)</fullName>
        <ecNumber evidence="4">6.3.5.4</ecNumber>
    </submittedName>
</protein>
<feature type="chain" id="PRO_5015160920" evidence="3">
    <location>
        <begin position="19"/>
        <end position="130"/>
    </location>
</feature>
<evidence type="ECO:0000256" key="3">
    <source>
        <dbReference type="SAM" id="SignalP"/>
    </source>
</evidence>
<dbReference type="GO" id="GO:0004066">
    <property type="term" value="F:asparagine synthase (glutamine-hydrolyzing) activity"/>
    <property type="evidence" value="ECO:0007669"/>
    <property type="project" value="UniProtKB-EC"/>
</dbReference>
<dbReference type="Proteomes" id="UP000238479">
    <property type="component" value="Chromosome 2"/>
</dbReference>
<proteinExistence type="predicted"/>
<evidence type="ECO:0000256" key="2">
    <source>
        <dbReference type="ARBA" id="ARBA00022840"/>
    </source>
</evidence>
<dbReference type="EC" id="6.3.5.4" evidence="4"/>
<reference evidence="4 5" key="1">
    <citation type="journal article" date="2018" name="Nat. Genet.">
        <title>The Rosa genome provides new insights in the design of modern roses.</title>
        <authorList>
            <person name="Bendahmane M."/>
        </authorList>
    </citation>
    <scope>NUCLEOTIDE SEQUENCE [LARGE SCALE GENOMIC DNA]</scope>
    <source>
        <strain evidence="5">cv. Old Blush</strain>
    </source>
</reference>
<dbReference type="InterPro" id="IPR050795">
    <property type="entry name" value="Asn_Synthetase"/>
</dbReference>
<dbReference type="PANTHER" id="PTHR11772">
    <property type="entry name" value="ASPARAGINE SYNTHETASE"/>
    <property type="match status" value="1"/>
</dbReference>
<comment type="caution">
    <text evidence="4">The sequence shown here is derived from an EMBL/GenBank/DDBJ whole genome shotgun (WGS) entry which is preliminary data.</text>
</comment>
<dbReference type="AlphaFoldDB" id="A0A2P6RT62"/>
<evidence type="ECO:0000313" key="4">
    <source>
        <dbReference type="EMBL" id="PRQ49628.1"/>
    </source>
</evidence>
<evidence type="ECO:0000313" key="5">
    <source>
        <dbReference type="Proteomes" id="UP000238479"/>
    </source>
</evidence>
<sequence length="130" mass="14725">MTIRCLLSGGLDLSLVAAAACRYLAKLEAALQWGSSSIPFASAGRSEGIDALEVIYHLETYDVNTVRARTPMFLKSNRTRLRMNFLISYYTHSVVYINRLQSYYNVLQLLCTTVLHNIYKVSSYNNIFPC</sequence>
<evidence type="ECO:0000256" key="1">
    <source>
        <dbReference type="ARBA" id="ARBA00022741"/>
    </source>
</evidence>
<organism evidence="4 5">
    <name type="scientific">Rosa chinensis</name>
    <name type="common">China rose</name>
    <dbReference type="NCBI Taxonomy" id="74649"/>
    <lineage>
        <taxon>Eukaryota</taxon>
        <taxon>Viridiplantae</taxon>
        <taxon>Streptophyta</taxon>
        <taxon>Embryophyta</taxon>
        <taxon>Tracheophyta</taxon>
        <taxon>Spermatophyta</taxon>
        <taxon>Magnoliopsida</taxon>
        <taxon>eudicotyledons</taxon>
        <taxon>Gunneridae</taxon>
        <taxon>Pentapetalae</taxon>
        <taxon>rosids</taxon>
        <taxon>fabids</taxon>
        <taxon>Rosales</taxon>
        <taxon>Rosaceae</taxon>
        <taxon>Rosoideae</taxon>
        <taxon>Rosoideae incertae sedis</taxon>
        <taxon>Rosa</taxon>
    </lineage>
</organism>
<dbReference type="GO" id="GO:0006529">
    <property type="term" value="P:asparagine biosynthetic process"/>
    <property type="evidence" value="ECO:0007669"/>
    <property type="project" value="TreeGrafter"/>
</dbReference>
<keyword evidence="4" id="KW-0436">Ligase</keyword>
<dbReference type="STRING" id="74649.A0A2P6RT62"/>
<gene>
    <name evidence="4" type="ORF">RchiOBHm_Chr2g0124041</name>
</gene>
<keyword evidence="5" id="KW-1185">Reference proteome</keyword>